<keyword evidence="3" id="KW-1185">Reference proteome</keyword>
<evidence type="ECO:0000259" key="1">
    <source>
        <dbReference type="Pfam" id="PF01408"/>
    </source>
</evidence>
<dbReference type="GO" id="GO:0000166">
    <property type="term" value="F:nucleotide binding"/>
    <property type="evidence" value="ECO:0007669"/>
    <property type="project" value="InterPro"/>
</dbReference>
<protein>
    <submittedName>
        <fullName evidence="2">Putative dehydrogenase</fullName>
    </submittedName>
</protein>
<evidence type="ECO:0000313" key="2">
    <source>
        <dbReference type="EMBL" id="MBB2966064.1"/>
    </source>
</evidence>
<dbReference type="Gene3D" id="3.30.360.10">
    <property type="entry name" value="Dihydrodipicolinate Reductase, domain 2"/>
    <property type="match status" value="1"/>
</dbReference>
<proteinExistence type="predicted"/>
<organism evidence="2 3">
    <name type="scientific">Leifsonia aquatica</name>
    <name type="common">Corynebacterium aquaticum</name>
    <dbReference type="NCBI Taxonomy" id="144185"/>
    <lineage>
        <taxon>Bacteria</taxon>
        <taxon>Bacillati</taxon>
        <taxon>Actinomycetota</taxon>
        <taxon>Actinomycetes</taxon>
        <taxon>Micrococcales</taxon>
        <taxon>Microbacteriaceae</taxon>
        <taxon>Leifsonia</taxon>
    </lineage>
</organism>
<dbReference type="RefSeq" id="WP_021764007.1">
    <property type="nucleotide sequence ID" value="NZ_JACHVP010000001.1"/>
</dbReference>
<dbReference type="SUPFAM" id="SSF51735">
    <property type="entry name" value="NAD(P)-binding Rossmann-fold domains"/>
    <property type="match status" value="1"/>
</dbReference>
<evidence type="ECO:0000313" key="3">
    <source>
        <dbReference type="Proteomes" id="UP000538196"/>
    </source>
</evidence>
<dbReference type="Proteomes" id="UP000538196">
    <property type="component" value="Unassembled WGS sequence"/>
</dbReference>
<dbReference type="Gene3D" id="3.40.50.720">
    <property type="entry name" value="NAD(P)-binding Rossmann-like Domain"/>
    <property type="match status" value="1"/>
</dbReference>
<dbReference type="SUPFAM" id="SSF55347">
    <property type="entry name" value="Glyceraldehyde-3-phosphate dehydrogenase-like, C-terminal domain"/>
    <property type="match status" value="1"/>
</dbReference>
<dbReference type="AlphaFoldDB" id="A0A7W4UTK8"/>
<dbReference type="Pfam" id="PF01408">
    <property type="entry name" value="GFO_IDH_MocA"/>
    <property type="match status" value="1"/>
</dbReference>
<comment type="caution">
    <text evidence="2">The sequence shown here is derived from an EMBL/GenBank/DDBJ whole genome shotgun (WGS) entry which is preliminary data.</text>
</comment>
<dbReference type="EMBL" id="JACHVP010000001">
    <property type="protein sequence ID" value="MBB2966064.1"/>
    <property type="molecule type" value="Genomic_DNA"/>
</dbReference>
<name>A0A7W4UTK8_LEIAQ</name>
<reference evidence="2 3" key="1">
    <citation type="submission" date="2020-08" db="EMBL/GenBank/DDBJ databases">
        <title>Sequencing the genomes of 1000 actinobacteria strains.</title>
        <authorList>
            <person name="Klenk H.-P."/>
        </authorList>
    </citation>
    <scope>NUCLEOTIDE SEQUENCE [LARGE SCALE GENOMIC DNA]</scope>
    <source>
        <strain evidence="2 3">DSM 20146</strain>
    </source>
</reference>
<dbReference type="InterPro" id="IPR036291">
    <property type="entry name" value="NAD(P)-bd_dom_sf"/>
</dbReference>
<feature type="domain" description="Gfo/Idh/MocA-like oxidoreductase N-terminal" evidence="1">
    <location>
        <begin position="6"/>
        <end position="113"/>
    </location>
</feature>
<gene>
    <name evidence="2" type="ORF">FHX33_000796</name>
</gene>
<accession>A0A7W4UTK8</accession>
<dbReference type="InterPro" id="IPR000683">
    <property type="entry name" value="Gfo/Idh/MocA-like_OxRdtase_N"/>
</dbReference>
<sequence>MSGPTVAFAGAAHSHPFADAANLSARGATVTGIWEMDDAGRRRDFATRFGATEHDTLEQLLADRPDLVVATPRTPRAPEVLAACTAAGIPVFFNKTVAASVGALTTFDAAAASGARVASSSVLRFAPAVVAFAAGLAGSRVRAVEVIAQHDIAGFLVPERAWQDDPAGGGGTLLSIGVHAVDLVDAVLPAGEAAPLAEATLVDAHATAGDLVTRSEVVAVVRAETAGGIPVTATVSGVPGPDRYAVRVVADDGLHELALGDGDDLGYAGLADALLAFATGGPSPVPWHRTSAGYRLLLAAAARTRGTEDVA</sequence>